<organism evidence="1 2">
    <name type="scientific">Paralvinella palmiformis</name>
    <dbReference type="NCBI Taxonomy" id="53620"/>
    <lineage>
        <taxon>Eukaryota</taxon>
        <taxon>Metazoa</taxon>
        <taxon>Spiralia</taxon>
        <taxon>Lophotrochozoa</taxon>
        <taxon>Annelida</taxon>
        <taxon>Polychaeta</taxon>
        <taxon>Sedentaria</taxon>
        <taxon>Canalipalpata</taxon>
        <taxon>Terebellida</taxon>
        <taxon>Terebelliformia</taxon>
        <taxon>Alvinellidae</taxon>
        <taxon>Paralvinella</taxon>
    </lineage>
</organism>
<comment type="caution">
    <text evidence="1">The sequence shown here is derived from an EMBL/GenBank/DDBJ whole genome shotgun (WGS) entry which is preliminary data.</text>
</comment>
<name>A0AAD9J028_9ANNE</name>
<reference evidence="1" key="1">
    <citation type="journal article" date="2023" name="Mol. Biol. Evol.">
        <title>Third-Generation Sequencing Reveals the Adaptive Role of the Epigenome in Three Deep-Sea Polychaetes.</title>
        <authorList>
            <person name="Perez M."/>
            <person name="Aroh O."/>
            <person name="Sun Y."/>
            <person name="Lan Y."/>
            <person name="Juniper S.K."/>
            <person name="Young C.R."/>
            <person name="Angers B."/>
            <person name="Qian P.Y."/>
        </authorList>
    </citation>
    <scope>NUCLEOTIDE SEQUENCE</scope>
    <source>
        <strain evidence="1">P08H-3</strain>
    </source>
</reference>
<dbReference type="AlphaFoldDB" id="A0AAD9J028"/>
<sequence length="172" mass="18974">MAKLSRLVWSFSSHINQCVHVRRGAPFSSHLSGNCSHVCLRQTIYINPSFIHKTCISSSAFCVTSSSLAGCGRLLRCVCQQDVDGARHSCTCRRFLISGLYYGQNFYVRESTASRRGLPHAGCCYPTTLSSTCIIAATIWATSLNEILVLNVFVCVCACIRKRVYICVCVCV</sequence>
<protein>
    <submittedName>
        <fullName evidence="1">Uncharacterized protein</fullName>
    </submittedName>
</protein>
<proteinExistence type="predicted"/>
<dbReference type="Proteomes" id="UP001208570">
    <property type="component" value="Unassembled WGS sequence"/>
</dbReference>
<accession>A0AAD9J028</accession>
<keyword evidence="2" id="KW-1185">Reference proteome</keyword>
<gene>
    <name evidence="1" type="ORF">LSH36_786g00039</name>
</gene>
<evidence type="ECO:0000313" key="2">
    <source>
        <dbReference type="Proteomes" id="UP001208570"/>
    </source>
</evidence>
<dbReference type="EMBL" id="JAODUP010000786">
    <property type="protein sequence ID" value="KAK2144087.1"/>
    <property type="molecule type" value="Genomic_DNA"/>
</dbReference>
<evidence type="ECO:0000313" key="1">
    <source>
        <dbReference type="EMBL" id="KAK2144087.1"/>
    </source>
</evidence>